<dbReference type="CDD" id="cd01097">
    <property type="entry name" value="Tetrahydromethanopterin_reductase"/>
    <property type="match status" value="1"/>
</dbReference>
<proteinExistence type="predicted"/>
<accession>A0A4V2M3M7</accession>
<dbReference type="PANTHER" id="PTHR43244">
    <property type="match status" value="1"/>
</dbReference>
<name>A0A4V2M3M7_9ACTN</name>
<protein>
    <submittedName>
        <fullName evidence="3">LLM class flavin-dependent oxidoreductase</fullName>
    </submittedName>
</protein>
<dbReference type="InterPro" id="IPR036661">
    <property type="entry name" value="Luciferase-like_sf"/>
</dbReference>
<reference evidence="3 4" key="1">
    <citation type="submission" date="2019-02" db="EMBL/GenBank/DDBJ databases">
        <title>Kribbella capetownensis sp. nov. and Kribbella speibonae sp. nov., isolated from soil.</title>
        <authorList>
            <person name="Curtis S.M."/>
            <person name="Norton I."/>
            <person name="Everest G.J."/>
            <person name="Meyers P.R."/>
        </authorList>
    </citation>
    <scope>NUCLEOTIDE SEQUENCE [LARGE SCALE GENOMIC DNA]</scope>
    <source>
        <strain evidence="3 4">YM53</strain>
    </source>
</reference>
<evidence type="ECO:0000313" key="4">
    <source>
        <dbReference type="Proteomes" id="UP000293342"/>
    </source>
</evidence>
<keyword evidence="1" id="KW-0560">Oxidoreductase</keyword>
<evidence type="ECO:0000313" key="3">
    <source>
        <dbReference type="EMBL" id="TCC32652.1"/>
    </source>
</evidence>
<dbReference type="InterPro" id="IPR050564">
    <property type="entry name" value="F420-G6PD/mer"/>
</dbReference>
<organism evidence="3 4">
    <name type="scientific">Kribbella capetownensis</name>
    <dbReference type="NCBI Taxonomy" id="1572659"/>
    <lineage>
        <taxon>Bacteria</taxon>
        <taxon>Bacillati</taxon>
        <taxon>Actinomycetota</taxon>
        <taxon>Actinomycetes</taxon>
        <taxon>Propionibacteriales</taxon>
        <taxon>Kribbellaceae</taxon>
        <taxon>Kribbella</taxon>
    </lineage>
</organism>
<keyword evidence="4" id="KW-1185">Reference proteome</keyword>
<dbReference type="RefSeq" id="WP_131519458.1">
    <property type="nucleotide sequence ID" value="NZ_SJKD01000021.1"/>
</dbReference>
<dbReference type="OrthoDB" id="3284378at2"/>
<comment type="caution">
    <text evidence="3">The sequence shown here is derived from an EMBL/GenBank/DDBJ whole genome shotgun (WGS) entry which is preliminary data.</text>
</comment>
<dbReference type="SUPFAM" id="SSF51679">
    <property type="entry name" value="Bacterial luciferase-like"/>
    <property type="match status" value="1"/>
</dbReference>
<dbReference type="PANTHER" id="PTHR43244:SF1">
    <property type="entry name" value="5,10-METHYLENETETRAHYDROMETHANOPTERIN REDUCTASE"/>
    <property type="match status" value="1"/>
</dbReference>
<dbReference type="Proteomes" id="UP000293342">
    <property type="component" value="Unassembled WGS sequence"/>
</dbReference>
<dbReference type="InterPro" id="IPR011251">
    <property type="entry name" value="Luciferase-like_dom"/>
</dbReference>
<dbReference type="EMBL" id="SJKD01000021">
    <property type="protein sequence ID" value="TCC32652.1"/>
    <property type="molecule type" value="Genomic_DNA"/>
</dbReference>
<evidence type="ECO:0000259" key="2">
    <source>
        <dbReference type="Pfam" id="PF00296"/>
    </source>
</evidence>
<dbReference type="Gene3D" id="3.20.20.30">
    <property type="entry name" value="Luciferase-like domain"/>
    <property type="match status" value="1"/>
</dbReference>
<dbReference type="GO" id="GO:0016705">
    <property type="term" value="F:oxidoreductase activity, acting on paired donors, with incorporation or reduction of molecular oxygen"/>
    <property type="evidence" value="ECO:0007669"/>
    <property type="project" value="InterPro"/>
</dbReference>
<sequence length="326" mass="34581">MTGTVGIAFTPFEDRFEVIERAAVLAEERGLESVGVAEAMTLDAPIVLARLAERTERIGLVTGVLSVWGRTPATLALTAAELQRSSGGRFVLGLGAGTAPITEGFHGQPWQAPLRKLRDSLVAVRTLLDGGRLPALQDGVRPLRLGCPPAVPVPIALAAITPPSIRLAGALAEQWLPFLLPPAALDAGRELMADAAASSGRTDAATVTASVPIALAPDRDGAARIAARWLVTYATRMGPLYPKMLREHGYQHELDALLDSNPDPRGTHLPAAAERLARDVLFFGTYDEAPELTRAWLKHADDLAFVAPFGLPGEQISDTVEAISHP</sequence>
<gene>
    <name evidence="3" type="ORF">E0H75_42690</name>
</gene>
<evidence type="ECO:0000256" key="1">
    <source>
        <dbReference type="ARBA" id="ARBA00023002"/>
    </source>
</evidence>
<dbReference type="Pfam" id="PF00296">
    <property type="entry name" value="Bac_luciferase"/>
    <property type="match status" value="1"/>
</dbReference>
<dbReference type="AlphaFoldDB" id="A0A4V2M3M7"/>
<feature type="domain" description="Luciferase-like" evidence="2">
    <location>
        <begin position="15"/>
        <end position="259"/>
    </location>
</feature>